<organism evidence="2">
    <name type="scientific">Medicago truncatula</name>
    <name type="common">Barrel medic</name>
    <name type="synonym">Medicago tribuloides</name>
    <dbReference type="NCBI Taxonomy" id="3880"/>
    <lineage>
        <taxon>Eukaryota</taxon>
        <taxon>Viridiplantae</taxon>
        <taxon>Streptophyta</taxon>
        <taxon>Embryophyta</taxon>
        <taxon>Tracheophyta</taxon>
        <taxon>Spermatophyta</taxon>
        <taxon>Magnoliopsida</taxon>
        <taxon>eudicotyledons</taxon>
        <taxon>Gunneridae</taxon>
        <taxon>Pentapetalae</taxon>
        <taxon>rosids</taxon>
        <taxon>fabids</taxon>
        <taxon>Fabales</taxon>
        <taxon>Fabaceae</taxon>
        <taxon>Papilionoideae</taxon>
        <taxon>50 kb inversion clade</taxon>
        <taxon>NPAAA clade</taxon>
        <taxon>Hologalegina</taxon>
        <taxon>IRL clade</taxon>
        <taxon>Trifolieae</taxon>
        <taxon>Medicago</taxon>
    </lineage>
</organism>
<reference evidence="2" key="1">
    <citation type="journal article" date="2018" name="Nat. Plants">
        <title>Whole-genome landscape of Medicago truncatula symbiotic genes.</title>
        <authorList>
            <person name="Pecrix Y."/>
            <person name="Gamas P."/>
            <person name="Carrere S."/>
        </authorList>
    </citation>
    <scope>NUCLEOTIDE SEQUENCE</scope>
    <source>
        <tissue evidence="2">Leaves</tissue>
    </source>
</reference>
<gene>
    <name evidence="2" type="ORF">MtrunA17_Chr3g0103921</name>
</gene>
<proteinExistence type="predicted"/>
<dbReference type="Proteomes" id="UP000265566">
    <property type="component" value="Chromosome 3"/>
</dbReference>
<dbReference type="AlphaFoldDB" id="A0A396IST3"/>
<sequence>MDDVSSNSLKSIDPESADYASQGPQVQQLGLFQCQGDQGQCLEQMITNAMIQISPAIAQAILANLAGNQHDPAMCLFRDQGLQHIVTNAMFHISPAIAQAILAVLTQQHQQFARNQHDPAMVNGGGGANLDGFVMSNDPFKHMWYARGVDGAPGPDSNAFHDLGLFGDGFDVVFEIALRNYNLGSCFADVRKGS</sequence>
<comment type="caution">
    <text evidence="2">The sequence shown here is derived from an EMBL/GenBank/DDBJ whole genome shotgun (WGS) entry which is preliminary data.</text>
</comment>
<protein>
    <submittedName>
        <fullName evidence="2">Uncharacterized protein</fullName>
    </submittedName>
</protein>
<evidence type="ECO:0000313" key="2">
    <source>
        <dbReference type="EMBL" id="RHN67553.1"/>
    </source>
</evidence>
<dbReference type="EMBL" id="PSQE01000003">
    <property type="protein sequence ID" value="RHN67553.1"/>
    <property type="molecule type" value="Genomic_DNA"/>
</dbReference>
<accession>A0A396IST3</accession>
<dbReference type="Gramene" id="rna15751">
    <property type="protein sequence ID" value="RHN67553.1"/>
    <property type="gene ID" value="gene15751"/>
</dbReference>
<name>A0A396IST3_MEDTR</name>
<feature type="compositionally biased region" description="Polar residues" evidence="1">
    <location>
        <begin position="1"/>
        <end position="10"/>
    </location>
</feature>
<evidence type="ECO:0000256" key="1">
    <source>
        <dbReference type="SAM" id="MobiDB-lite"/>
    </source>
</evidence>
<feature type="region of interest" description="Disordered" evidence="1">
    <location>
        <begin position="1"/>
        <end position="20"/>
    </location>
</feature>